<evidence type="ECO:0000313" key="5">
    <source>
        <dbReference type="Proteomes" id="UP000559256"/>
    </source>
</evidence>
<dbReference type="InterPro" id="IPR051609">
    <property type="entry name" value="NmrA/Isoflavone_reductase-like"/>
</dbReference>
<dbReference type="SUPFAM" id="SSF51735">
    <property type="entry name" value="NAD(P)-binding Rossmann-fold domains"/>
    <property type="match status" value="1"/>
</dbReference>
<comment type="similarity">
    <text evidence="1">Belongs to the NmrA-type oxidoreductase family. Isoflavone reductase subfamily.</text>
</comment>
<keyword evidence="2" id="KW-0521">NADP</keyword>
<protein>
    <recommendedName>
        <fullName evidence="6">NmrA-like domain-containing protein</fullName>
    </recommendedName>
</protein>
<dbReference type="InterPro" id="IPR036291">
    <property type="entry name" value="NAD(P)-bd_dom_sf"/>
</dbReference>
<sequence length="184" mass="20595">MEFEVLRAPVYAIDDPASVAKVLLGHNIDTLISILSSKPRNSSPLGRAPDSEQLVSATLPWMKHPILKSLREAKTQRPRDFSTRYSFGTKAFGHLRAFSFMVDLSQQMTDVSGDRSTKMWMTSAEDVGRFVAAATQLETWPLDCTMAGDHDAPTISDIIQLAEKMTGKEFRVKYNTREDIAKLE</sequence>
<organism evidence="4 5">
    <name type="scientific">Tetrapyrgos nigripes</name>
    <dbReference type="NCBI Taxonomy" id="182062"/>
    <lineage>
        <taxon>Eukaryota</taxon>
        <taxon>Fungi</taxon>
        <taxon>Dikarya</taxon>
        <taxon>Basidiomycota</taxon>
        <taxon>Agaricomycotina</taxon>
        <taxon>Agaricomycetes</taxon>
        <taxon>Agaricomycetidae</taxon>
        <taxon>Agaricales</taxon>
        <taxon>Marasmiineae</taxon>
        <taxon>Marasmiaceae</taxon>
        <taxon>Tetrapyrgos</taxon>
    </lineage>
</organism>
<dbReference type="PANTHER" id="PTHR47706:SF4">
    <property type="entry name" value="NMRA-LIKE DOMAIN-CONTAINING PROTEIN"/>
    <property type="match status" value="1"/>
</dbReference>
<dbReference type="AlphaFoldDB" id="A0A8H5CC89"/>
<dbReference type="PANTHER" id="PTHR47706">
    <property type="entry name" value="NMRA-LIKE FAMILY PROTEIN"/>
    <property type="match status" value="1"/>
</dbReference>
<comment type="caution">
    <text evidence="4">The sequence shown here is derived from an EMBL/GenBank/DDBJ whole genome shotgun (WGS) entry which is preliminary data.</text>
</comment>
<evidence type="ECO:0000256" key="1">
    <source>
        <dbReference type="ARBA" id="ARBA00005725"/>
    </source>
</evidence>
<name>A0A8H5CC89_9AGAR</name>
<dbReference type="Gene3D" id="3.40.50.720">
    <property type="entry name" value="NAD(P)-binding Rossmann-like Domain"/>
    <property type="match status" value="1"/>
</dbReference>
<dbReference type="Gene3D" id="3.90.25.10">
    <property type="entry name" value="UDP-galactose 4-epimerase, domain 1"/>
    <property type="match status" value="1"/>
</dbReference>
<dbReference type="GO" id="GO:0016491">
    <property type="term" value="F:oxidoreductase activity"/>
    <property type="evidence" value="ECO:0007669"/>
    <property type="project" value="UniProtKB-KW"/>
</dbReference>
<reference evidence="4 5" key="1">
    <citation type="journal article" date="2020" name="ISME J.">
        <title>Uncovering the hidden diversity of litter-decomposition mechanisms in mushroom-forming fungi.</title>
        <authorList>
            <person name="Floudas D."/>
            <person name="Bentzer J."/>
            <person name="Ahren D."/>
            <person name="Johansson T."/>
            <person name="Persson P."/>
            <person name="Tunlid A."/>
        </authorList>
    </citation>
    <scope>NUCLEOTIDE SEQUENCE [LARGE SCALE GENOMIC DNA]</scope>
    <source>
        <strain evidence="4 5">CBS 291.85</strain>
    </source>
</reference>
<gene>
    <name evidence="4" type="ORF">D9758_014104</name>
</gene>
<evidence type="ECO:0008006" key="6">
    <source>
        <dbReference type="Google" id="ProtNLM"/>
    </source>
</evidence>
<keyword evidence="5" id="KW-1185">Reference proteome</keyword>
<evidence type="ECO:0000313" key="4">
    <source>
        <dbReference type="EMBL" id="KAF5339036.1"/>
    </source>
</evidence>
<dbReference type="EMBL" id="JAACJM010000189">
    <property type="protein sequence ID" value="KAF5339036.1"/>
    <property type="molecule type" value="Genomic_DNA"/>
</dbReference>
<dbReference type="Proteomes" id="UP000559256">
    <property type="component" value="Unassembled WGS sequence"/>
</dbReference>
<dbReference type="OrthoDB" id="9974981at2759"/>
<evidence type="ECO:0000256" key="2">
    <source>
        <dbReference type="ARBA" id="ARBA00022857"/>
    </source>
</evidence>
<proteinExistence type="inferred from homology"/>
<accession>A0A8H5CC89</accession>
<keyword evidence="3" id="KW-0560">Oxidoreductase</keyword>
<evidence type="ECO:0000256" key="3">
    <source>
        <dbReference type="ARBA" id="ARBA00023002"/>
    </source>
</evidence>